<evidence type="ECO:0000256" key="7">
    <source>
        <dbReference type="SAM" id="Coils"/>
    </source>
</evidence>
<dbReference type="EnsemblPlants" id="OGLUM01G43400.2">
    <property type="protein sequence ID" value="OGLUM01G43400.2"/>
    <property type="gene ID" value="OGLUM01G43400"/>
</dbReference>
<keyword evidence="10" id="KW-1185">Reference proteome</keyword>
<dbReference type="AlphaFoldDB" id="A0A0D9YI60"/>
<name>A0A0D9YI60_9ORYZ</name>
<keyword evidence="3" id="KW-0132">Cell division</keyword>
<comment type="subcellular location">
    <subcellularLocation>
        <location evidence="1">Nucleus</location>
    </subcellularLocation>
</comment>
<dbReference type="GO" id="GO:0007094">
    <property type="term" value="P:mitotic spindle assembly checkpoint signaling"/>
    <property type="evidence" value="ECO:0007669"/>
    <property type="project" value="InterPro"/>
</dbReference>
<keyword evidence="5" id="KW-0539">Nucleus</keyword>
<dbReference type="PANTHER" id="PTHR23168">
    <property type="entry name" value="MITOTIC SPINDLE ASSEMBLY CHECKPOINT PROTEIN MAD1 MITOTIC ARREST DEFICIENT-LIKE PROTEIN 1"/>
    <property type="match status" value="1"/>
</dbReference>
<evidence type="ECO:0000313" key="10">
    <source>
        <dbReference type="Proteomes" id="UP000026961"/>
    </source>
</evidence>
<dbReference type="GO" id="GO:0005635">
    <property type="term" value="C:nuclear envelope"/>
    <property type="evidence" value="ECO:0007669"/>
    <property type="project" value="TreeGrafter"/>
</dbReference>
<feature type="coiled-coil region" evidence="7">
    <location>
        <begin position="117"/>
        <end position="208"/>
    </location>
</feature>
<evidence type="ECO:0000256" key="1">
    <source>
        <dbReference type="ARBA" id="ARBA00004123"/>
    </source>
</evidence>
<dbReference type="GO" id="GO:0051301">
    <property type="term" value="P:cell division"/>
    <property type="evidence" value="ECO:0007669"/>
    <property type="project" value="UniProtKB-KW"/>
</dbReference>
<sequence length="375" mass="42313">MDDMVCTYHCRQMVKSEFMVALDTAEKQVQEYRATLDDMEERLSKSEDERATCQDKLNYVEQELAATKGRESAMQERLLKEVGDFQERYCDQIKKIGELEMQLKKEIDSRIAAESSSASAKESVKELEGNLQRLSENSEREKKALKKELSYLQDDTKLSISKLNAELERMRLRAQNSEDEAKLLNEQLEDLKKLLDESVHEKNEMEHRLLNCSSLSDERTPSDDQKLIKLLQEELRNYLEKNRHADTYTRDKLIPKLEKNTDTQKLEKMIPVWAEEGALLLGVRRAGFWLGLLGVVAASRSVAGEVSHASARDTEPGSSLGESLLGVVAGGAGEVSRVRGEGRSAPAQSSCGVAERRRRGIARDTELGSGWGRSE</sequence>
<evidence type="ECO:0000313" key="9">
    <source>
        <dbReference type="EnsemblPlants" id="OGLUM01G43400.2"/>
    </source>
</evidence>
<dbReference type="InterPro" id="IPR008672">
    <property type="entry name" value="Mad1"/>
</dbReference>
<reference evidence="9" key="3">
    <citation type="submission" date="2018-05" db="EMBL/GenBank/DDBJ databases">
        <title>OgluRS3 (Oryza glumaepatula Reference Sequence Version 3).</title>
        <authorList>
            <person name="Zhang J."/>
            <person name="Kudrna D."/>
            <person name="Lee S."/>
            <person name="Talag J."/>
            <person name="Welchert J."/>
            <person name="Wing R.A."/>
        </authorList>
    </citation>
    <scope>NUCLEOTIDE SEQUENCE [LARGE SCALE GENOMIC DNA]</scope>
</reference>
<comment type="similarity">
    <text evidence="2">Belongs to the MAD1 family.</text>
</comment>
<dbReference type="GO" id="GO:0051315">
    <property type="term" value="P:attachment of mitotic spindle microtubules to kinetochore"/>
    <property type="evidence" value="ECO:0007669"/>
    <property type="project" value="TreeGrafter"/>
</dbReference>
<dbReference type="Proteomes" id="UP000026961">
    <property type="component" value="Chromosome 1"/>
</dbReference>
<evidence type="ECO:0000256" key="6">
    <source>
        <dbReference type="ARBA" id="ARBA00023306"/>
    </source>
</evidence>
<dbReference type="PANTHER" id="PTHR23168:SF0">
    <property type="entry name" value="MITOTIC SPINDLE ASSEMBLY CHECKPOINT PROTEIN MAD1"/>
    <property type="match status" value="1"/>
</dbReference>
<reference evidence="9" key="2">
    <citation type="submission" date="2015-04" db="UniProtKB">
        <authorList>
            <consortium name="EnsemblPlants"/>
        </authorList>
    </citation>
    <scope>IDENTIFICATION</scope>
</reference>
<dbReference type="SUPFAM" id="SSF57997">
    <property type="entry name" value="Tropomyosin"/>
    <property type="match status" value="1"/>
</dbReference>
<evidence type="ECO:0000256" key="2">
    <source>
        <dbReference type="ARBA" id="ARBA00008029"/>
    </source>
</evidence>
<organism evidence="9">
    <name type="scientific">Oryza glumipatula</name>
    <dbReference type="NCBI Taxonomy" id="40148"/>
    <lineage>
        <taxon>Eukaryota</taxon>
        <taxon>Viridiplantae</taxon>
        <taxon>Streptophyta</taxon>
        <taxon>Embryophyta</taxon>
        <taxon>Tracheophyta</taxon>
        <taxon>Spermatophyta</taxon>
        <taxon>Magnoliopsida</taxon>
        <taxon>Liliopsida</taxon>
        <taxon>Poales</taxon>
        <taxon>Poaceae</taxon>
        <taxon>BOP clade</taxon>
        <taxon>Oryzoideae</taxon>
        <taxon>Oryzeae</taxon>
        <taxon>Oryzinae</taxon>
        <taxon>Oryza</taxon>
    </lineage>
</organism>
<dbReference type="GO" id="GO:0000776">
    <property type="term" value="C:kinetochore"/>
    <property type="evidence" value="ECO:0007669"/>
    <property type="project" value="TreeGrafter"/>
</dbReference>
<evidence type="ECO:0000256" key="4">
    <source>
        <dbReference type="ARBA" id="ARBA00022776"/>
    </source>
</evidence>
<dbReference type="GO" id="GO:0072686">
    <property type="term" value="C:mitotic spindle"/>
    <property type="evidence" value="ECO:0007669"/>
    <property type="project" value="TreeGrafter"/>
</dbReference>
<dbReference type="Gramene" id="OGLUM01G43400.2">
    <property type="protein sequence ID" value="OGLUM01G43400.2"/>
    <property type="gene ID" value="OGLUM01G43400"/>
</dbReference>
<evidence type="ECO:0000256" key="5">
    <source>
        <dbReference type="ARBA" id="ARBA00023242"/>
    </source>
</evidence>
<evidence type="ECO:0000256" key="3">
    <source>
        <dbReference type="ARBA" id="ARBA00022618"/>
    </source>
</evidence>
<feature type="coiled-coil region" evidence="7">
    <location>
        <begin position="22"/>
        <end position="56"/>
    </location>
</feature>
<reference evidence="9" key="1">
    <citation type="submission" date="2013-08" db="EMBL/GenBank/DDBJ databases">
        <title>Oryza genome evolution.</title>
        <authorList>
            <person name="Wing R.A."/>
            <person name="Panaud O."/>
            <person name="Oliveira A.C."/>
        </authorList>
    </citation>
    <scope>NUCLEOTIDE SEQUENCE</scope>
</reference>
<keyword evidence="4" id="KW-0498">Mitosis</keyword>
<evidence type="ECO:0000256" key="8">
    <source>
        <dbReference type="SAM" id="MobiDB-lite"/>
    </source>
</evidence>
<keyword evidence="6" id="KW-0131">Cell cycle</keyword>
<feature type="region of interest" description="Disordered" evidence="8">
    <location>
        <begin position="336"/>
        <end position="375"/>
    </location>
</feature>
<accession>A0A0D9YI60</accession>
<proteinExistence type="inferred from homology"/>
<protein>
    <submittedName>
        <fullName evidence="9">Uncharacterized protein</fullName>
    </submittedName>
</protein>
<keyword evidence="7" id="KW-0175">Coiled coil</keyword>
<dbReference type="HOGENOM" id="CLU_738467_0_0_1"/>